<feature type="compositionally biased region" description="Basic and acidic residues" evidence="3">
    <location>
        <begin position="290"/>
        <end position="301"/>
    </location>
</feature>
<dbReference type="AlphaFoldDB" id="A0A196SNP8"/>
<dbReference type="SMART" id="SM00513">
    <property type="entry name" value="SAP"/>
    <property type="match status" value="1"/>
</dbReference>
<evidence type="ECO:0000259" key="4">
    <source>
        <dbReference type="PROSITE" id="PS50800"/>
    </source>
</evidence>
<dbReference type="Gene3D" id="1.10.720.30">
    <property type="entry name" value="SAP domain"/>
    <property type="match status" value="1"/>
</dbReference>
<feature type="compositionally biased region" description="Low complexity" evidence="3">
    <location>
        <begin position="90"/>
        <end position="116"/>
    </location>
</feature>
<dbReference type="InterPro" id="IPR003034">
    <property type="entry name" value="SAP_dom"/>
</dbReference>
<reference evidence="5 6" key="1">
    <citation type="submission" date="2016-05" db="EMBL/GenBank/DDBJ databases">
        <title>Nuclear genome of Blastocystis sp. subtype 1 NandII.</title>
        <authorList>
            <person name="Gentekaki E."/>
            <person name="Curtis B."/>
            <person name="Stairs C."/>
            <person name="Eme L."/>
            <person name="Herman E."/>
            <person name="Klimes V."/>
            <person name="Arias M.C."/>
            <person name="Elias M."/>
            <person name="Hilliou F."/>
            <person name="Klute M."/>
            <person name="Malik S.-B."/>
            <person name="Pightling A."/>
            <person name="Rachubinski R."/>
            <person name="Salas D."/>
            <person name="Schlacht A."/>
            <person name="Suga H."/>
            <person name="Archibald J."/>
            <person name="Ball S.G."/>
            <person name="Clark G."/>
            <person name="Dacks J."/>
            <person name="Van Der Giezen M."/>
            <person name="Tsaousis A."/>
            <person name="Roger A."/>
        </authorList>
    </citation>
    <scope>NUCLEOTIDE SEQUENCE [LARGE SCALE GENOMIC DNA]</scope>
    <source>
        <strain evidence="6">ATCC 50177 / NandII</strain>
    </source>
</reference>
<comment type="similarity">
    <text evidence="2">Belongs to the SAP domain-containing ribonucleoprotein family.</text>
</comment>
<protein>
    <recommendedName>
        <fullName evidence="4">SAP domain-containing protein</fullName>
    </recommendedName>
</protein>
<dbReference type="InterPro" id="IPR052240">
    <property type="entry name" value="SAP_domain_ribonucleoprotein"/>
</dbReference>
<organism evidence="5 6">
    <name type="scientific">Blastocystis sp. subtype 1 (strain ATCC 50177 / NandII)</name>
    <dbReference type="NCBI Taxonomy" id="478820"/>
    <lineage>
        <taxon>Eukaryota</taxon>
        <taxon>Sar</taxon>
        <taxon>Stramenopiles</taxon>
        <taxon>Bigyra</taxon>
        <taxon>Opalozoa</taxon>
        <taxon>Opalinata</taxon>
        <taxon>Blastocystidae</taxon>
        <taxon>Blastocystis</taxon>
    </lineage>
</organism>
<dbReference type="GO" id="GO:0005634">
    <property type="term" value="C:nucleus"/>
    <property type="evidence" value="ECO:0007669"/>
    <property type="project" value="TreeGrafter"/>
</dbReference>
<dbReference type="EMBL" id="LXWW01000016">
    <property type="protein sequence ID" value="OAO17817.1"/>
    <property type="molecule type" value="Genomic_DNA"/>
</dbReference>
<keyword evidence="6" id="KW-1185">Reference proteome</keyword>
<gene>
    <name evidence="5" type="ORF">AV274_0420</name>
</gene>
<evidence type="ECO:0000256" key="3">
    <source>
        <dbReference type="SAM" id="MobiDB-lite"/>
    </source>
</evidence>
<dbReference type="SUPFAM" id="SSF68906">
    <property type="entry name" value="SAP domain"/>
    <property type="match status" value="1"/>
</dbReference>
<dbReference type="InterPro" id="IPR036361">
    <property type="entry name" value="SAP_dom_sf"/>
</dbReference>
<feature type="region of interest" description="Disordered" evidence="3">
    <location>
        <begin position="281"/>
        <end position="301"/>
    </location>
</feature>
<dbReference type="PROSITE" id="PS50800">
    <property type="entry name" value="SAP"/>
    <property type="match status" value="1"/>
</dbReference>
<feature type="region of interest" description="Disordered" evidence="3">
    <location>
        <begin position="40"/>
        <end position="132"/>
    </location>
</feature>
<accession>A0A196SNP8</accession>
<evidence type="ECO:0000256" key="2">
    <source>
        <dbReference type="ARBA" id="ARBA00046328"/>
    </source>
</evidence>
<feature type="domain" description="SAP" evidence="4">
    <location>
        <begin position="6"/>
        <end position="40"/>
    </location>
</feature>
<sequence length="301" mass="32904">MSETDITSLPISKIRTELKKLGLSGSGTKKELIERYTTFKEQHPDGATAAAASSKTEEVPAVEAPQEATSAAPNSDPVVEESAPVEEEAPAIPVQVESSVPTESEVPVSTEVSAEAPLSTEVSVEAPLSTEVSVEAPVTTEVSVEAPVTTEVSAETETAANQEVQPAQEAFDIEAELDKREARAKKFGAEFNREQCRAQLLKTNAKQSSSLREDVLASRRARFGGNDKDKMQARKQRFGGNDEEKMQARKQRFAEPTASQEVLSAREARFGKVDENYAQNLRGRKRFGNRRNENNGKRIFH</sequence>
<dbReference type="Proteomes" id="UP000078348">
    <property type="component" value="Unassembled WGS sequence"/>
</dbReference>
<dbReference type="Pfam" id="PF02037">
    <property type="entry name" value="SAP"/>
    <property type="match status" value="1"/>
</dbReference>
<dbReference type="PANTHER" id="PTHR46551">
    <property type="entry name" value="SAP DOMAIN-CONTAINING RIBONUCLEOPROTEIN"/>
    <property type="match status" value="1"/>
</dbReference>
<evidence type="ECO:0000256" key="1">
    <source>
        <dbReference type="ARBA" id="ARBA00022553"/>
    </source>
</evidence>
<feature type="compositionally biased region" description="Low complexity" evidence="3">
    <location>
        <begin position="59"/>
        <end position="68"/>
    </location>
</feature>
<evidence type="ECO:0000313" key="6">
    <source>
        <dbReference type="Proteomes" id="UP000078348"/>
    </source>
</evidence>
<evidence type="ECO:0000313" key="5">
    <source>
        <dbReference type="EMBL" id="OAO17817.1"/>
    </source>
</evidence>
<comment type="caution">
    <text evidence="5">The sequence shown here is derived from an EMBL/GenBank/DDBJ whole genome shotgun (WGS) entry which is preliminary data.</text>
</comment>
<feature type="region of interest" description="Disordered" evidence="3">
    <location>
        <begin position="203"/>
        <end position="261"/>
    </location>
</feature>
<keyword evidence="1" id="KW-0597">Phosphoprotein</keyword>
<proteinExistence type="inferred from homology"/>
<dbReference type="PANTHER" id="PTHR46551:SF1">
    <property type="entry name" value="SAP DOMAIN-CONTAINING RIBONUCLEOPROTEIN"/>
    <property type="match status" value="1"/>
</dbReference>
<dbReference type="GO" id="GO:0016973">
    <property type="term" value="P:poly(A)+ mRNA export from nucleus"/>
    <property type="evidence" value="ECO:0007669"/>
    <property type="project" value="TreeGrafter"/>
</dbReference>
<name>A0A196SNP8_BLAHN</name>